<keyword evidence="3" id="KW-0004">4Fe-4S</keyword>
<dbReference type="Gene3D" id="3.10.50.40">
    <property type="match status" value="1"/>
</dbReference>
<dbReference type="PROSITE" id="PS01278">
    <property type="entry name" value="MTTASE_RADICAL"/>
    <property type="match status" value="1"/>
</dbReference>
<dbReference type="SMART" id="SM00729">
    <property type="entry name" value="Elp3"/>
    <property type="match status" value="1"/>
</dbReference>
<evidence type="ECO:0000256" key="7">
    <source>
        <dbReference type="ARBA" id="ARBA00023014"/>
    </source>
</evidence>
<feature type="domain" description="MTTase N-terminal" evidence="11">
    <location>
        <begin position="304"/>
        <end position="438"/>
    </location>
</feature>
<evidence type="ECO:0000256" key="8">
    <source>
        <dbReference type="PROSITE-ProRule" id="PRU00278"/>
    </source>
</evidence>
<dbReference type="PROSITE" id="PS50198">
    <property type="entry name" value="PPIC_PPIASE_2"/>
    <property type="match status" value="1"/>
</dbReference>
<dbReference type="Gene3D" id="3.40.50.12160">
    <property type="entry name" value="Methylthiotransferase, N-terminal domain"/>
    <property type="match status" value="1"/>
</dbReference>
<dbReference type="SUPFAM" id="SSF54534">
    <property type="entry name" value="FKBP-like"/>
    <property type="match status" value="1"/>
</dbReference>
<dbReference type="InterPro" id="IPR013848">
    <property type="entry name" value="Methylthiotransferase_N"/>
</dbReference>
<evidence type="ECO:0000259" key="11">
    <source>
        <dbReference type="PROSITE" id="PS51449"/>
    </source>
</evidence>
<evidence type="ECO:0000256" key="2">
    <source>
        <dbReference type="ARBA" id="ARBA00009815"/>
    </source>
</evidence>
<dbReference type="InterPro" id="IPR038135">
    <property type="entry name" value="Methylthiotransferase_N_sf"/>
</dbReference>
<keyword evidence="14" id="KW-1185">Reference proteome</keyword>
<evidence type="ECO:0000259" key="10">
    <source>
        <dbReference type="PROSITE" id="PS50926"/>
    </source>
</evidence>
<dbReference type="GO" id="GO:0046872">
    <property type="term" value="F:metal ion binding"/>
    <property type="evidence" value="ECO:0007669"/>
    <property type="project" value="UniProtKB-KW"/>
</dbReference>
<evidence type="ECO:0000259" key="9">
    <source>
        <dbReference type="PROSITE" id="PS50198"/>
    </source>
</evidence>
<dbReference type="InterPro" id="IPR007197">
    <property type="entry name" value="rSAM"/>
</dbReference>
<comment type="caution">
    <text evidence="13">The sequence shown here is derived from an EMBL/GenBank/DDBJ whole genome shotgun (WGS) entry which is preliminary data.</text>
</comment>
<feature type="domain" description="TRAM" evidence="10">
    <location>
        <begin position="692"/>
        <end position="756"/>
    </location>
</feature>
<dbReference type="NCBIfam" id="TIGR01574">
    <property type="entry name" value="miaB-methiolase"/>
    <property type="match status" value="1"/>
</dbReference>
<dbReference type="PROSITE" id="PS51449">
    <property type="entry name" value="MTTASE_N"/>
    <property type="match status" value="1"/>
</dbReference>
<dbReference type="InterPro" id="IPR020612">
    <property type="entry name" value="Methylthiotransferase_CS"/>
</dbReference>
<proteinExistence type="inferred from homology"/>
<dbReference type="SUPFAM" id="SSF102114">
    <property type="entry name" value="Radical SAM enzymes"/>
    <property type="match status" value="1"/>
</dbReference>
<comment type="similarity">
    <text evidence="2">Belongs to the methylthiotransferase family. MiaB subfamily.</text>
</comment>
<dbReference type="InterPro" id="IPR006638">
    <property type="entry name" value="Elp3/MiaA/NifB-like_rSAM"/>
</dbReference>
<reference evidence="13 14" key="1">
    <citation type="journal article" date="2012" name="Genome Biol.">
        <title>Genome and low-iron response of an oceanic diatom adapted to chronic iron limitation.</title>
        <authorList>
            <person name="Lommer M."/>
            <person name="Specht M."/>
            <person name="Roy A.S."/>
            <person name="Kraemer L."/>
            <person name="Andreson R."/>
            <person name="Gutowska M.A."/>
            <person name="Wolf J."/>
            <person name="Bergner S.V."/>
            <person name="Schilhabel M.B."/>
            <person name="Klostermeier U.C."/>
            <person name="Beiko R.G."/>
            <person name="Rosenstiel P."/>
            <person name="Hippler M."/>
            <person name="Laroche J."/>
        </authorList>
    </citation>
    <scope>NUCLEOTIDE SEQUENCE [LARGE SCALE GENOMIC DNA]</scope>
    <source>
        <strain evidence="13 14">CCMP1005</strain>
    </source>
</reference>
<dbReference type="GO" id="GO:0035600">
    <property type="term" value="P:tRNA methylthiolation"/>
    <property type="evidence" value="ECO:0007669"/>
    <property type="project" value="TreeGrafter"/>
</dbReference>
<dbReference type="Proteomes" id="UP000266841">
    <property type="component" value="Unassembled WGS sequence"/>
</dbReference>
<dbReference type="Pfam" id="PF01938">
    <property type="entry name" value="TRAM"/>
    <property type="match status" value="1"/>
</dbReference>
<evidence type="ECO:0000256" key="4">
    <source>
        <dbReference type="ARBA" id="ARBA00022691"/>
    </source>
</evidence>
<dbReference type="AlphaFoldDB" id="K0SDP4"/>
<keyword evidence="8" id="KW-0413">Isomerase</keyword>
<name>K0SDP4_THAOC</name>
<evidence type="ECO:0000259" key="12">
    <source>
        <dbReference type="PROSITE" id="PS51918"/>
    </source>
</evidence>
<keyword evidence="6" id="KW-0408">Iron</keyword>
<dbReference type="InterPro" id="IPR023404">
    <property type="entry name" value="rSAM_horseshoe"/>
</dbReference>
<gene>
    <name evidence="13" type="ORF">THAOC_20733</name>
</gene>
<dbReference type="GO" id="GO:0035596">
    <property type="term" value="F:methylthiotransferase activity"/>
    <property type="evidence" value="ECO:0007669"/>
    <property type="project" value="InterPro"/>
</dbReference>
<accession>K0SDP4</accession>
<sequence length="762" mass="84765">MASLRVQPEDPVMADIIPIITIGQSPHLRSGRGTINMLGGAILAVQCCVILPSLAFQQHAPMQRKDDRALSALQSTIDKPGDVITNPITGSETNVKFPTARGTTTDARKFITYSTPSDDNESPLLALRLNHILFASEELAKQTLVKLTKAEWNFESMAEAVSNCAETRDEGGAVGWINLAEDFDFDEPSESRNPNDHLELILPRSARKEILETPSKPGDILMVQSGRGVHLVQVVDVMVDVRKLSYVKERRKKKKAKETIVIQNEMEMGSEKSAQRKDSHESGTNLAGVLGGALVEDGVVDVDLTYKIETMGCQMNQADSERMEGQLMSLGIRPLLEDETVTKSSGLFEETVKESKRKPDVIVLNTCSIRDHAEQKVYSYLGPHAKRKRDGEDVTIIVAGCVAQQEGQSLLRRVPEIDLVMGPQYANRISDLLEDVANGNQVVATEASHIMEDATKPRRQSQVCGWVNVIYGCNERCTYCIVPTTRGVEQSRPVESIVEEVTELVGQGFKEVTLLGQNIDAYGRDMKPKRKFSDLMRIVGSIPGLERLRFVTSHPRYMSLGVVDAVADTPTACEYFHIPFQSGSNAILNAMGRGHTREKFLSIVERVRNRLPDAAITADVIVGFPGETEQDFLDTLDIMEQVKFDSVNTAAYSPRPNTPAATWENQLDEETKQDRLRRINELNLKHATERRARMMGRVVKVLVEERNVKVPTQVMGRTTHGYIVYFDGDIDELRGLLINVKIDTTEKFYLAGKRTDEVAISL</sequence>
<keyword evidence="4" id="KW-0949">S-adenosyl-L-methionine</keyword>
<dbReference type="eggNOG" id="KOG2492">
    <property type="taxonomic scope" value="Eukaryota"/>
</dbReference>
<comment type="cofactor">
    <cofactor evidence="1">
        <name>[4Fe-4S] cluster</name>
        <dbReference type="ChEBI" id="CHEBI:49883"/>
    </cofactor>
</comment>
<evidence type="ECO:0000256" key="5">
    <source>
        <dbReference type="ARBA" id="ARBA00022723"/>
    </source>
</evidence>
<evidence type="ECO:0000313" key="13">
    <source>
        <dbReference type="EMBL" id="EJK59086.1"/>
    </source>
</evidence>
<dbReference type="HAMAP" id="MF_01864">
    <property type="entry name" value="tRNA_metthiotr_MiaB"/>
    <property type="match status" value="1"/>
</dbReference>
<dbReference type="InterPro" id="IPR058240">
    <property type="entry name" value="rSAM_sf"/>
</dbReference>
<keyword evidence="7" id="KW-0411">Iron-sulfur</keyword>
<dbReference type="PROSITE" id="PS51918">
    <property type="entry name" value="RADICAL_SAM"/>
    <property type="match status" value="1"/>
</dbReference>
<dbReference type="SFLD" id="SFLDS00029">
    <property type="entry name" value="Radical_SAM"/>
    <property type="match status" value="1"/>
</dbReference>
<dbReference type="InterPro" id="IPR002792">
    <property type="entry name" value="TRAM_dom"/>
</dbReference>
<dbReference type="SFLD" id="SFLDG01061">
    <property type="entry name" value="methylthiotransferase"/>
    <property type="match status" value="1"/>
</dbReference>
<dbReference type="PANTHER" id="PTHR43020">
    <property type="entry name" value="CDK5 REGULATORY SUBUNIT-ASSOCIATED PROTEIN 1"/>
    <property type="match status" value="1"/>
</dbReference>
<dbReference type="InterPro" id="IPR046357">
    <property type="entry name" value="PPIase_dom_sf"/>
</dbReference>
<dbReference type="PANTHER" id="PTHR43020:SF2">
    <property type="entry name" value="MITOCHONDRIAL TRNA METHYLTHIOTRANSFERASE CDK5RAP1"/>
    <property type="match status" value="1"/>
</dbReference>
<dbReference type="FunFam" id="3.80.30.20:FF:000001">
    <property type="entry name" value="tRNA-2-methylthio-N(6)-dimethylallyladenosine synthase 2"/>
    <property type="match status" value="1"/>
</dbReference>
<dbReference type="Gene3D" id="3.80.30.20">
    <property type="entry name" value="tm_1862 like domain"/>
    <property type="match status" value="1"/>
</dbReference>
<dbReference type="Pfam" id="PF04055">
    <property type="entry name" value="Radical_SAM"/>
    <property type="match status" value="1"/>
</dbReference>
<dbReference type="FunFam" id="3.40.50.12160:FF:000003">
    <property type="entry name" value="CDK5 regulatory subunit-associated protein 1"/>
    <property type="match status" value="1"/>
</dbReference>
<dbReference type="NCBIfam" id="TIGR00089">
    <property type="entry name" value="MiaB/RimO family radical SAM methylthiotransferase"/>
    <property type="match status" value="1"/>
</dbReference>
<organism evidence="13 14">
    <name type="scientific">Thalassiosira oceanica</name>
    <name type="common">Marine diatom</name>
    <dbReference type="NCBI Taxonomy" id="159749"/>
    <lineage>
        <taxon>Eukaryota</taxon>
        <taxon>Sar</taxon>
        <taxon>Stramenopiles</taxon>
        <taxon>Ochrophyta</taxon>
        <taxon>Bacillariophyta</taxon>
        <taxon>Coscinodiscophyceae</taxon>
        <taxon>Thalassiosirophycidae</taxon>
        <taxon>Thalassiosirales</taxon>
        <taxon>Thalassiosiraceae</taxon>
        <taxon>Thalassiosira</taxon>
    </lineage>
</organism>
<keyword evidence="8" id="KW-0697">Rotamase</keyword>
<feature type="domain" description="Radical SAM core" evidence="12">
    <location>
        <begin position="459"/>
        <end position="689"/>
    </location>
</feature>
<dbReference type="PROSITE" id="PS50926">
    <property type="entry name" value="TRAM"/>
    <property type="match status" value="1"/>
</dbReference>
<dbReference type="GO" id="GO:0003755">
    <property type="term" value="F:peptidyl-prolyl cis-trans isomerase activity"/>
    <property type="evidence" value="ECO:0007669"/>
    <property type="project" value="UniProtKB-KW"/>
</dbReference>
<evidence type="ECO:0000256" key="3">
    <source>
        <dbReference type="ARBA" id="ARBA00022485"/>
    </source>
</evidence>
<dbReference type="GO" id="GO:0051539">
    <property type="term" value="F:4 iron, 4 sulfur cluster binding"/>
    <property type="evidence" value="ECO:0007669"/>
    <property type="project" value="UniProtKB-KW"/>
</dbReference>
<dbReference type="EMBL" id="AGNL01023669">
    <property type="protein sequence ID" value="EJK59086.1"/>
    <property type="molecule type" value="Genomic_DNA"/>
</dbReference>
<dbReference type="SFLD" id="SFLDF00273">
    <property type="entry name" value="(dimethylallyl)adenosine_tRNA"/>
    <property type="match status" value="1"/>
</dbReference>
<dbReference type="InterPro" id="IPR005839">
    <property type="entry name" value="Methylthiotransferase"/>
</dbReference>
<evidence type="ECO:0000313" key="14">
    <source>
        <dbReference type="Proteomes" id="UP000266841"/>
    </source>
</evidence>
<dbReference type="InterPro" id="IPR006463">
    <property type="entry name" value="MiaB_methiolase"/>
</dbReference>
<protein>
    <submittedName>
        <fullName evidence="13">Uncharacterized protein</fullName>
    </submittedName>
</protein>
<dbReference type="CDD" id="cd01335">
    <property type="entry name" value="Radical_SAM"/>
    <property type="match status" value="1"/>
</dbReference>
<feature type="domain" description="PpiC" evidence="9">
    <location>
        <begin position="127"/>
        <end position="236"/>
    </location>
</feature>
<dbReference type="InterPro" id="IPR000297">
    <property type="entry name" value="PPIase_PpiC"/>
</dbReference>
<keyword evidence="5" id="KW-0479">Metal-binding</keyword>
<dbReference type="Pfam" id="PF00919">
    <property type="entry name" value="UPF0004"/>
    <property type="match status" value="1"/>
</dbReference>
<evidence type="ECO:0000256" key="6">
    <source>
        <dbReference type="ARBA" id="ARBA00023004"/>
    </source>
</evidence>
<dbReference type="SFLD" id="SFLDG01082">
    <property type="entry name" value="B12-binding_domain_containing"/>
    <property type="match status" value="1"/>
</dbReference>
<evidence type="ECO:0000256" key="1">
    <source>
        <dbReference type="ARBA" id="ARBA00001966"/>
    </source>
</evidence>
<dbReference type="OrthoDB" id="190098at2759"/>